<evidence type="ECO:0000256" key="10">
    <source>
        <dbReference type="ARBA" id="ARBA00063143"/>
    </source>
</evidence>
<dbReference type="InterPro" id="IPR011992">
    <property type="entry name" value="EF-hand-dom_pair"/>
</dbReference>
<dbReference type="PANTHER" id="PTHR10827:SF95">
    <property type="entry name" value="LD34388P"/>
    <property type="match status" value="1"/>
</dbReference>
<name>A0A7E6F0W0_9MOLL</name>
<feature type="domain" description="EF-hand" evidence="13">
    <location>
        <begin position="210"/>
        <end position="245"/>
    </location>
</feature>
<keyword evidence="7" id="KW-0325">Glycoprotein</keyword>
<feature type="domain" description="EF-hand" evidence="13">
    <location>
        <begin position="108"/>
        <end position="143"/>
    </location>
</feature>
<dbReference type="GO" id="GO:0005788">
    <property type="term" value="C:endoplasmic reticulum lumen"/>
    <property type="evidence" value="ECO:0007669"/>
    <property type="project" value="UniProtKB-SubCell"/>
</dbReference>
<feature type="domain" description="EF-hand" evidence="13">
    <location>
        <begin position="173"/>
        <end position="208"/>
    </location>
</feature>
<evidence type="ECO:0000256" key="2">
    <source>
        <dbReference type="ARBA" id="ARBA00022723"/>
    </source>
</evidence>
<evidence type="ECO:0000256" key="11">
    <source>
        <dbReference type="ARBA" id="ARBA00072696"/>
    </source>
</evidence>
<reference evidence="15 16" key="1">
    <citation type="submission" date="2025-08" db="UniProtKB">
        <authorList>
            <consortium name="RefSeq"/>
        </authorList>
    </citation>
    <scope>IDENTIFICATION</scope>
</reference>
<evidence type="ECO:0000313" key="14">
    <source>
        <dbReference type="Proteomes" id="UP000515154"/>
    </source>
</evidence>
<evidence type="ECO:0000256" key="5">
    <source>
        <dbReference type="ARBA" id="ARBA00022824"/>
    </source>
</evidence>
<feature type="signal peptide" evidence="12">
    <location>
        <begin position="1"/>
        <end position="23"/>
    </location>
</feature>
<keyword evidence="5" id="KW-0256">Endoplasmic reticulum</keyword>
<organism evidence="14 17">
    <name type="scientific">Octopus sinensis</name>
    <name type="common">East Asian common octopus</name>
    <dbReference type="NCBI Taxonomy" id="2607531"/>
    <lineage>
        <taxon>Eukaryota</taxon>
        <taxon>Metazoa</taxon>
        <taxon>Spiralia</taxon>
        <taxon>Lophotrochozoa</taxon>
        <taxon>Mollusca</taxon>
        <taxon>Cephalopoda</taxon>
        <taxon>Coleoidea</taxon>
        <taxon>Octopodiformes</taxon>
        <taxon>Octopoda</taxon>
        <taxon>Incirrata</taxon>
        <taxon>Octopodidae</taxon>
        <taxon>Octopus</taxon>
    </lineage>
</organism>
<evidence type="ECO:0000256" key="4">
    <source>
        <dbReference type="ARBA" id="ARBA00022737"/>
    </source>
</evidence>
<protein>
    <recommendedName>
        <fullName evidence="11">Reticulocalbin-3</fullName>
    </recommendedName>
</protein>
<feature type="chain" id="PRO_5045019833" description="Reticulocalbin-3" evidence="12">
    <location>
        <begin position="24"/>
        <end position="334"/>
    </location>
</feature>
<proteinExistence type="predicted"/>
<evidence type="ECO:0000256" key="12">
    <source>
        <dbReference type="SAM" id="SignalP"/>
    </source>
</evidence>
<dbReference type="InterPro" id="IPR002048">
    <property type="entry name" value="EF_hand_dom"/>
</dbReference>
<evidence type="ECO:0000256" key="9">
    <source>
        <dbReference type="ARBA" id="ARBA00056975"/>
    </source>
</evidence>
<dbReference type="Pfam" id="PF13202">
    <property type="entry name" value="EF-hand_5"/>
    <property type="match status" value="2"/>
</dbReference>
<dbReference type="Proteomes" id="UP000515154">
    <property type="component" value="Linkage group LG8"/>
</dbReference>
<dbReference type="SMART" id="SM00054">
    <property type="entry name" value="EFh"/>
    <property type="match status" value="6"/>
</dbReference>
<evidence type="ECO:0000313" key="15">
    <source>
        <dbReference type="RefSeq" id="XP_036361306.1"/>
    </source>
</evidence>
<evidence type="ECO:0000259" key="13">
    <source>
        <dbReference type="PROSITE" id="PS50222"/>
    </source>
</evidence>
<keyword evidence="14" id="KW-1185">Reference proteome</keyword>
<evidence type="ECO:0000256" key="6">
    <source>
        <dbReference type="ARBA" id="ARBA00022837"/>
    </source>
</evidence>
<dbReference type="RefSeq" id="XP_036361309.1">
    <property type="nucleotide sequence ID" value="XM_036505416.1"/>
</dbReference>
<dbReference type="AlphaFoldDB" id="A0A7E6F0W0"/>
<evidence type="ECO:0000256" key="1">
    <source>
        <dbReference type="ARBA" id="ARBA00004319"/>
    </source>
</evidence>
<accession>A0A7E6F0W0</accession>
<feature type="domain" description="EF-hand" evidence="13">
    <location>
        <begin position="283"/>
        <end position="318"/>
    </location>
</feature>
<gene>
    <name evidence="15 16 17" type="primary">LOC115215179</name>
</gene>
<dbReference type="PROSITE" id="PS00018">
    <property type="entry name" value="EF_HAND_1"/>
    <property type="match status" value="5"/>
</dbReference>
<evidence type="ECO:0000256" key="7">
    <source>
        <dbReference type="ARBA" id="ARBA00023180"/>
    </source>
</evidence>
<keyword evidence="2" id="KW-0479">Metal-binding</keyword>
<dbReference type="Pfam" id="PF13499">
    <property type="entry name" value="EF-hand_7"/>
    <property type="match status" value="2"/>
</dbReference>
<dbReference type="PROSITE" id="PS50222">
    <property type="entry name" value="EF_HAND_2"/>
    <property type="match status" value="5"/>
</dbReference>
<sequence>MTKITMLIMLGLAVLLLTVGVRTEPEKVQHAEHDHYFHEHFKNGAHNPHFDHLAILGSKKAEEEFNELPPDEAKERLTRLIPMMDLNKDGKLVLPELQSWIYNSFKNLDKDEINEEFSSMDTDGDKKVTWEEYVHKFYSYTPEFLKEMKMKGGQENDEILKVIQSKVSSQAGKIIEDDEEKFKVADRNKDGNLDVSEFPAVLHPYDYDFMYDHEIKRALREHDKNGDNKIDLAEYGMDNEMTQSDEAEKIAEKVKFGEFDTNKDGFLDTEEMKPWIIPSTMENSKEEAEHIMGEADTNKDNILTKEEILENFETFVGSQATDYGKHLHLVHEEL</sequence>
<dbReference type="Gene3D" id="1.10.238.10">
    <property type="entry name" value="EF-hand"/>
    <property type="match status" value="3"/>
</dbReference>
<keyword evidence="8" id="KW-0143">Chaperone</keyword>
<dbReference type="GO" id="GO:0015031">
    <property type="term" value="P:protein transport"/>
    <property type="evidence" value="ECO:0007669"/>
    <property type="project" value="UniProtKB-ARBA"/>
</dbReference>
<comment type="subcellular location">
    <subcellularLocation>
        <location evidence="1">Endoplasmic reticulum lumen</location>
    </subcellularLocation>
</comment>
<dbReference type="SUPFAM" id="SSF47473">
    <property type="entry name" value="EF-hand"/>
    <property type="match status" value="2"/>
</dbReference>
<comment type="function">
    <text evidence="9">Probable molecular chaperone assisting protein biosynthesis and transport in the endoplasmic reticulum. Required for the proper biosynthesis and transport of pulmonary surfactant-associated protein A/SP-A, pulmonary surfactant-associated protein D/SP-D and the lipid transporter ABCA3. By regulating both the proper expression and the degradation through the endoplasmic reticulum-associated protein degradation pathway of these proteins plays a crucial role in pulmonary surfactant homeostasis. Has an anti-fibrotic activity by negatively regulating the secretion of type I and type III collagens. This calcium-binding protein also transiently associates with immature PCSK6 and regulates its secretion.</text>
</comment>
<evidence type="ECO:0000313" key="17">
    <source>
        <dbReference type="RefSeq" id="XP_036361309.1"/>
    </source>
</evidence>
<dbReference type="RefSeq" id="XP_036361306.1">
    <property type="nucleotide sequence ID" value="XM_036505413.1"/>
</dbReference>
<dbReference type="PANTHER" id="PTHR10827">
    <property type="entry name" value="RETICULOCALBIN"/>
    <property type="match status" value="1"/>
</dbReference>
<evidence type="ECO:0000256" key="8">
    <source>
        <dbReference type="ARBA" id="ARBA00023186"/>
    </source>
</evidence>
<comment type="subunit">
    <text evidence="10">Interacts with PCSK6 (immature form including the propeptide); probably involved in the maturation and the secretion of PCSK6.</text>
</comment>
<evidence type="ECO:0000256" key="3">
    <source>
        <dbReference type="ARBA" id="ARBA00022729"/>
    </source>
</evidence>
<evidence type="ECO:0000313" key="16">
    <source>
        <dbReference type="RefSeq" id="XP_036361307.1"/>
    </source>
</evidence>
<dbReference type="InterPro" id="IPR018247">
    <property type="entry name" value="EF_Hand_1_Ca_BS"/>
</dbReference>
<feature type="domain" description="EF-hand" evidence="13">
    <location>
        <begin position="256"/>
        <end position="282"/>
    </location>
</feature>
<keyword evidence="3 12" id="KW-0732">Signal</keyword>
<dbReference type="FunFam" id="1.10.238.10:FF:000104">
    <property type="entry name" value="calumenin isoform X1"/>
    <property type="match status" value="1"/>
</dbReference>
<dbReference type="RefSeq" id="XP_036361307.1">
    <property type="nucleotide sequence ID" value="XM_036505414.1"/>
</dbReference>
<dbReference type="GO" id="GO:0005509">
    <property type="term" value="F:calcium ion binding"/>
    <property type="evidence" value="ECO:0007669"/>
    <property type="project" value="InterPro"/>
</dbReference>
<keyword evidence="6" id="KW-0106">Calcium</keyword>
<keyword evidence="4" id="KW-0677">Repeat</keyword>